<dbReference type="AlphaFoldDB" id="A0A5C5X9H1"/>
<dbReference type="Gene3D" id="3.40.50.10320">
    <property type="entry name" value="LmbE-like"/>
    <property type="match status" value="1"/>
</dbReference>
<keyword evidence="2" id="KW-1185">Reference proteome</keyword>
<dbReference type="InterPro" id="IPR003737">
    <property type="entry name" value="GlcNAc_PI_deacetylase-related"/>
</dbReference>
<dbReference type="InterPro" id="IPR024078">
    <property type="entry name" value="LmbE-like_dom_sf"/>
</dbReference>
<evidence type="ECO:0000313" key="2">
    <source>
        <dbReference type="Proteomes" id="UP000316095"/>
    </source>
</evidence>
<sequence>MLDSYYRLILRVRYTIFLQDTIVLHSHIHSGASRRTLLDYILKPLMLDLLVVATHPDDAEISVGGIILKAISEGLQVGILDLTSGEPTPHGTDAGRLQETAAATKTLGVQWRENLNLPNRKLEATLSDRRALTNVFRTTRPKMILAPWSEDAHPDHVRASQLCDDARFWAKLSRSDLEGKAYWPPKMLYYFSVHLRIHPKPSVVVDISEHLEQKMQAIACYESQIKTGRDQNFPTVLDDIRDRARYWGWAIHSTYAEPLISREEIGVHSMSGLM</sequence>
<dbReference type="GO" id="GO:0035595">
    <property type="term" value="F:N-acetylglucosaminylinositol deacetylase activity"/>
    <property type="evidence" value="ECO:0007669"/>
    <property type="project" value="UniProtKB-EC"/>
</dbReference>
<reference evidence="1 2" key="1">
    <citation type="submission" date="2019-02" db="EMBL/GenBank/DDBJ databases">
        <title>Deep-cultivation of Planctomycetes and their phenomic and genomic characterization uncovers novel biology.</title>
        <authorList>
            <person name="Wiegand S."/>
            <person name="Jogler M."/>
            <person name="Boedeker C."/>
            <person name="Pinto D."/>
            <person name="Vollmers J."/>
            <person name="Rivas-Marin E."/>
            <person name="Kohn T."/>
            <person name="Peeters S.H."/>
            <person name="Heuer A."/>
            <person name="Rast P."/>
            <person name="Oberbeckmann S."/>
            <person name="Bunk B."/>
            <person name="Jeske O."/>
            <person name="Meyerdierks A."/>
            <person name="Storesund J.E."/>
            <person name="Kallscheuer N."/>
            <person name="Luecker S."/>
            <person name="Lage O.M."/>
            <person name="Pohl T."/>
            <person name="Merkel B.J."/>
            <person name="Hornburger P."/>
            <person name="Mueller R.-W."/>
            <person name="Bruemmer F."/>
            <person name="Labrenz M."/>
            <person name="Spormann A.M."/>
            <person name="Op Den Camp H."/>
            <person name="Overmann J."/>
            <person name="Amann R."/>
            <person name="Jetten M.S.M."/>
            <person name="Mascher T."/>
            <person name="Medema M.H."/>
            <person name="Devos D.P."/>
            <person name="Kaster A.-K."/>
            <person name="Ovreas L."/>
            <person name="Rohde M."/>
            <person name="Galperin M.Y."/>
            <person name="Jogler C."/>
        </authorList>
    </citation>
    <scope>NUCLEOTIDE SEQUENCE [LARGE SCALE GENOMIC DNA]</scope>
    <source>
        <strain evidence="1 2">Pan54</strain>
    </source>
</reference>
<name>A0A5C5X9H1_9PLAN</name>
<dbReference type="SUPFAM" id="SSF102588">
    <property type="entry name" value="LmbE-like"/>
    <property type="match status" value="1"/>
</dbReference>
<protein>
    <submittedName>
        <fullName evidence="1">1D-myo-inositol 2-acetamido-2-deoxy-alpha-D-glucopyranoside deacetylase</fullName>
        <ecNumber evidence="1">3.5.1.103</ecNumber>
    </submittedName>
</protein>
<dbReference type="PANTHER" id="PTHR12993:SF30">
    <property type="entry name" value="N-ACETYL-ALPHA-D-GLUCOSAMINYL L-MALATE DEACETYLASE 1"/>
    <property type="match status" value="1"/>
</dbReference>
<proteinExistence type="predicted"/>
<dbReference type="Pfam" id="PF02585">
    <property type="entry name" value="PIG-L"/>
    <property type="match status" value="1"/>
</dbReference>
<dbReference type="EC" id="3.5.1.103" evidence="1"/>
<dbReference type="GO" id="GO:0071793">
    <property type="term" value="P:bacillithiol biosynthetic process"/>
    <property type="evidence" value="ECO:0007669"/>
    <property type="project" value="InterPro"/>
</dbReference>
<dbReference type="EMBL" id="SJPG01000001">
    <property type="protein sequence ID" value="TWT59468.1"/>
    <property type="molecule type" value="Genomic_DNA"/>
</dbReference>
<dbReference type="Proteomes" id="UP000316095">
    <property type="component" value="Unassembled WGS sequence"/>
</dbReference>
<keyword evidence="1" id="KW-0378">Hydrolase</keyword>
<gene>
    <name evidence="1" type="primary">mshB</name>
    <name evidence="1" type="ORF">Pan54_01740</name>
</gene>
<accession>A0A5C5X9H1</accession>
<organism evidence="1 2">
    <name type="scientific">Rubinisphaera italica</name>
    <dbReference type="NCBI Taxonomy" id="2527969"/>
    <lineage>
        <taxon>Bacteria</taxon>
        <taxon>Pseudomonadati</taxon>
        <taxon>Planctomycetota</taxon>
        <taxon>Planctomycetia</taxon>
        <taxon>Planctomycetales</taxon>
        <taxon>Planctomycetaceae</taxon>
        <taxon>Rubinisphaera</taxon>
    </lineage>
</organism>
<dbReference type="PANTHER" id="PTHR12993">
    <property type="entry name" value="N-ACETYLGLUCOSAMINYL-PHOSPHATIDYLINOSITOL DE-N-ACETYLASE-RELATED"/>
    <property type="match status" value="1"/>
</dbReference>
<dbReference type="NCBIfam" id="TIGR04001">
    <property type="entry name" value="thiol_BshB1"/>
    <property type="match status" value="1"/>
</dbReference>
<evidence type="ECO:0000313" key="1">
    <source>
        <dbReference type="EMBL" id="TWT59468.1"/>
    </source>
</evidence>
<comment type="caution">
    <text evidence="1">The sequence shown here is derived from an EMBL/GenBank/DDBJ whole genome shotgun (WGS) entry which is preliminary data.</text>
</comment>
<dbReference type="InterPro" id="IPR023842">
    <property type="entry name" value="Bacillithiol_biosynth_BshB1"/>
</dbReference>